<keyword evidence="1" id="KW-0812">Transmembrane</keyword>
<evidence type="ECO:0000313" key="2">
    <source>
        <dbReference type="EMBL" id="RIW13399.1"/>
    </source>
</evidence>
<dbReference type="OrthoDB" id="8114024at2"/>
<protein>
    <recommendedName>
        <fullName evidence="4">Succinate dehydrogenase</fullName>
    </recommendedName>
</protein>
<evidence type="ECO:0000256" key="1">
    <source>
        <dbReference type="SAM" id="Phobius"/>
    </source>
</evidence>
<comment type="caution">
    <text evidence="2">The sequence shown here is derived from an EMBL/GenBank/DDBJ whole genome shotgun (WGS) entry which is preliminary data.</text>
</comment>
<feature type="transmembrane region" description="Helical" evidence="1">
    <location>
        <begin position="130"/>
        <end position="147"/>
    </location>
</feature>
<dbReference type="GO" id="GO:0016020">
    <property type="term" value="C:membrane"/>
    <property type="evidence" value="ECO:0007669"/>
    <property type="project" value="InterPro"/>
</dbReference>
<dbReference type="RefSeq" id="WP_119478985.1">
    <property type="nucleotide sequence ID" value="NZ_QXML01000009.1"/>
</dbReference>
<gene>
    <name evidence="2" type="ORF">D0X99_16645</name>
</gene>
<feature type="transmembrane region" description="Helical" evidence="1">
    <location>
        <begin position="50"/>
        <end position="70"/>
    </location>
</feature>
<evidence type="ECO:0000313" key="3">
    <source>
        <dbReference type="Proteomes" id="UP000283522"/>
    </source>
</evidence>
<dbReference type="EMBL" id="QXML01000009">
    <property type="protein sequence ID" value="RIW13399.1"/>
    <property type="molecule type" value="Genomic_DNA"/>
</dbReference>
<dbReference type="InterPro" id="IPR034804">
    <property type="entry name" value="SQR/QFR_C/D"/>
</dbReference>
<feature type="transmembrane region" description="Helical" evidence="1">
    <location>
        <begin position="168"/>
        <end position="187"/>
    </location>
</feature>
<organism evidence="2 3">
    <name type="scientific">Algoriphagus lacus</name>
    <dbReference type="NCBI Taxonomy" id="2056311"/>
    <lineage>
        <taxon>Bacteria</taxon>
        <taxon>Pseudomonadati</taxon>
        <taxon>Bacteroidota</taxon>
        <taxon>Cytophagia</taxon>
        <taxon>Cytophagales</taxon>
        <taxon>Cyclobacteriaceae</taxon>
        <taxon>Algoriphagus</taxon>
    </lineage>
</organism>
<dbReference type="SUPFAM" id="SSF81343">
    <property type="entry name" value="Fumarate reductase respiratory complex transmembrane subunits"/>
    <property type="match status" value="1"/>
</dbReference>
<proteinExistence type="predicted"/>
<reference evidence="2 3" key="1">
    <citation type="submission" date="2018-09" db="EMBL/GenBank/DDBJ databases">
        <authorList>
            <person name="Wang X."/>
            <person name="Du Z."/>
        </authorList>
    </citation>
    <scope>NUCLEOTIDE SEQUENCE [LARGE SCALE GENOMIC DNA]</scope>
    <source>
        <strain evidence="2 3">N3</strain>
    </source>
</reference>
<evidence type="ECO:0008006" key="4">
    <source>
        <dbReference type="Google" id="ProtNLM"/>
    </source>
</evidence>
<sequence>MKFRKVHFLSGLIISVFIGMHLINHGSAVLGEEKHIEVMNSFRKIYRNVFLETILISAVVVQIFSGLSLFRSRKNQVRSFFENLPYWSGLYLAFFLLIHLSAVFFGRLVLDLDTNFYFGAAGLNTFPYNLFFIPYYSLAIVSFFGHISAIHFRKMNGNLLFMSPKNQAVAILIFGFIVTFFLIFNLTNGFQGVEIPDEYGVLTGN</sequence>
<keyword evidence="1" id="KW-0472">Membrane</keyword>
<dbReference type="AlphaFoldDB" id="A0A418PNH3"/>
<accession>A0A418PNH3</accession>
<feature type="transmembrane region" description="Helical" evidence="1">
    <location>
        <begin position="90"/>
        <end position="110"/>
    </location>
</feature>
<name>A0A418PNH3_9BACT</name>
<keyword evidence="1" id="KW-1133">Transmembrane helix</keyword>
<dbReference type="Proteomes" id="UP000283522">
    <property type="component" value="Unassembled WGS sequence"/>
</dbReference>
<keyword evidence="3" id="KW-1185">Reference proteome</keyword>